<name>C6WEK7_ACTMD</name>
<dbReference type="AlphaFoldDB" id="C6WEK7"/>
<evidence type="ECO:0000313" key="3">
    <source>
        <dbReference type="EMBL" id="ACU37807.1"/>
    </source>
</evidence>
<dbReference type="HOGENOM" id="CLU_108923_6_2_11"/>
<evidence type="ECO:0000256" key="1">
    <source>
        <dbReference type="ARBA" id="ARBA00006817"/>
    </source>
</evidence>
<evidence type="ECO:0000259" key="2">
    <source>
        <dbReference type="Pfam" id="PF08327"/>
    </source>
</evidence>
<dbReference type="KEGG" id="ami:Amir_3940"/>
<reference evidence="3 4" key="1">
    <citation type="journal article" date="2009" name="Stand. Genomic Sci.">
        <title>Complete genome sequence of Actinosynnema mirum type strain (101).</title>
        <authorList>
            <person name="Land M."/>
            <person name="Lapidus A."/>
            <person name="Mayilraj S."/>
            <person name="Chen F."/>
            <person name="Copeland A."/>
            <person name="Del Rio T.G."/>
            <person name="Nolan M."/>
            <person name="Lucas S."/>
            <person name="Tice H."/>
            <person name="Cheng J.F."/>
            <person name="Chertkov O."/>
            <person name="Bruce D."/>
            <person name="Goodwin L."/>
            <person name="Pitluck S."/>
            <person name="Rohde M."/>
            <person name="Goker M."/>
            <person name="Pati A."/>
            <person name="Ivanova N."/>
            <person name="Mavromatis K."/>
            <person name="Chen A."/>
            <person name="Palaniappan K."/>
            <person name="Hauser L."/>
            <person name="Chang Y.J."/>
            <person name="Jeffries C.C."/>
            <person name="Brettin T."/>
            <person name="Detter J.C."/>
            <person name="Han C."/>
            <person name="Chain P."/>
            <person name="Tindall B.J."/>
            <person name="Bristow J."/>
            <person name="Eisen J.A."/>
            <person name="Markowitz V."/>
            <person name="Hugenholtz P."/>
            <person name="Kyrpides N.C."/>
            <person name="Klenk H.P."/>
        </authorList>
    </citation>
    <scope>NUCLEOTIDE SEQUENCE [LARGE SCALE GENOMIC DNA]</scope>
    <source>
        <strain evidence="4">ATCC 29888 / DSM 43827 / JCM 3225 / NBRC 14064 / NCIMB 13271 / NRRL B-12336 / IMRU 3971 / 101</strain>
    </source>
</reference>
<dbReference type="STRING" id="446462.Amir_3940"/>
<feature type="domain" description="Activator of Hsp90 ATPase homologue 1/2-like C-terminal" evidence="2">
    <location>
        <begin position="16"/>
        <end position="148"/>
    </location>
</feature>
<dbReference type="RefSeq" id="WP_015802694.1">
    <property type="nucleotide sequence ID" value="NC_013093.1"/>
</dbReference>
<dbReference type="Proteomes" id="UP000002213">
    <property type="component" value="Chromosome"/>
</dbReference>
<dbReference type="OrthoDB" id="9806976at2"/>
<gene>
    <name evidence="3" type="ordered locus">Amir_3940</name>
</gene>
<dbReference type="InterPro" id="IPR023393">
    <property type="entry name" value="START-like_dom_sf"/>
</dbReference>
<accession>C6WEK7</accession>
<dbReference type="Gene3D" id="3.30.530.20">
    <property type="match status" value="1"/>
</dbReference>
<dbReference type="Pfam" id="PF08327">
    <property type="entry name" value="AHSA1"/>
    <property type="match status" value="1"/>
</dbReference>
<dbReference type="InterPro" id="IPR013538">
    <property type="entry name" value="ASHA1/2-like_C"/>
</dbReference>
<dbReference type="CDD" id="cd08894">
    <property type="entry name" value="SRPBCC_CalC_Aha1-like_1"/>
    <property type="match status" value="1"/>
</dbReference>
<organism evidence="3 4">
    <name type="scientific">Actinosynnema mirum (strain ATCC 29888 / DSM 43827 / JCM 3225 / NBRC 14064 / NCIMB 13271 / NRRL B-12336 / IMRU 3971 / 101)</name>
    <dbReference type="NCBI Taxonomy" id="446462"/>
    <lineage>
        <taxon>Bacteria</taxon>
        <taxon>Bacillati</taxon>
        <taxon>Actinomycetota</taxon>
        <taxon>Actinomycetes</taxon>
        <taxon>Pseudonocardiales</taxon>
        <taxon>Pseudonocardiaceae</taxon>
        <taxon>Actinosynnema</taxon>
    </lineage>
</organism>
<protein>
    <submittedName>
        <fullName evidence="3">Activator of Hsp90 ATPase 1 family protein</fullName>
    </submittedName>
</protein>
<proteinExistence type="inferred from homology"/>
<sequence length="192" mass="20645">METVADREVVVSRVVDAPRELVFEAFTEVRHLARWWGPDGFTTTTRAFEFRVGGEWEFVMRGPDGTDYQEWITWTGIAPPERITLRHGEFRDDPNAFETVLTFEPEGAGTRVELRTVFPTREARAEAVEKYHAVEGGRQTLGNLAAYVTGGAGATGLSPAAGAARAAGGAPVTGVSPVAGSAHVTDGAGERI</sequence>
<dbReference type="eggNOG" id="COG3832">
    <property type="taxonomic scope" value="Bacteria"/>
</dbReference>
<comment type="similarity">
    <text evidence="1">Belongs to the AHA1 family.</text>
</comment>
<dbReference type="SUPFAM" id="SSF55961">
    <property type="entry name" value="Bet v1-like"/>
    <property type="match status" value="1"/>
</dbReference>
<evidence type="ECO:0000313" key="4">
    <source>
        <dbReference type="Proteomes" id="UP000002213"/>
    </source>
</evidence>
<dbReference type="EMBL" id="CP001630">
    <property type="protein sequence ID" value="ACU37807.1"/>
    <property type="molecule type" value="Genomic_DNA"/>
</dbReference>
<keyword evidence="4" id="KW-1185">Reference proteome</keyword>